<dbReference type="AlphaFoldDB" id="A0A6B0TLP7"/>
<proteinExistence type="predicted"/>
<comment type="caution">
    <text evidence="1">The sequence shown here is derived from an EMBL/GenBank/DDBJ whole genome shotgun (WGS) entry which is preliminary data.</text>
</comment>
<dbReference type="Gene3D" id="3.30.70.1520">
    <property type="entry name" value="Heterotetrameric sarcosine oxidase"/>
    <property type="match status" value="1"/>
</dbReference>
<dbReference type="InterPro" id="IPR007375">
    <property type="entry name" value="SoxG"/>
</dbReference>
<dbReference type="InterPro" id="IPR027266">
    <property type="entry name" value="TrmE/GcvT-like"/>
</dbReference>
<accession>A0A6B0TLP7</accession>
<evidence type="ECO:0000313" key="1">
    <source>
        <dbReference type="EMBL" id="MXU65470.1"/>
    </source>
</evidence>
<dbReference type="Proteomes" id="UP000436016">
    <property type="component" value="Unassembled WGS sequence"/>
</dbReference>
<dbReference type="SUPFAM" id="SSF103025">
    <property type="entry name" value="Folate-binding domain"/>
    <property type="match status" value="1"/>
</dbReference>
<dbReference type="Pfam" id="PF04268">
    <property type="entry name" value="SoxG"/>
    <property type="match status" value="1"/>
</dbReference>
<dbReference type="EMBL" id="WUWG01000003">
    <property type="protein sequence ID" value="MXU65470.1"/>
    <property type="molecule type" value="Genomic_DNA"/>
</dbReference>
<protein>
    <submittedName>
        <fullName evidence="1">Sarcosine oxidase subunit gamma</fullName>
    </submittedName>
</protein>
<evidence type="ECO:0000313" key="2">
    <source>
        <dbReference type="Proteomes" id="UP000436016"/>
    </source>
</evidence>
<dbReference type="Gene3D" id="3.30.1360.120">
    <property type="entry name" value="Probable tRNA modification gtpase trme, domain 1"/>
    <property type="match status" value="1"/>
</dbReference>
<sequence length="189" mass="20085">MSEAVTALAGATYEGAVTVADGGLTGMVQLRADLADAAVATAVKAATGADLPDRRRISAAKEQRLLWMSPDELLILTDHGAAPDLVKRLSTELTGQHALVLDLSDARSRIRLSGQGVREVLAKGAPVDLAPGRFEPGEVRRTRIGQIAAAFWLLSETEAEVICFRSVAPFLFDWLSTAARPGSLPGHFR</sequence>
<organism evidence="1 2">
    <name type="scientific">Oceanomicrobium pacificus</name>
    <dbReference type="NCBI Taxonomy" id="2692916"/>
    <lineage>
        <taxon>Bacteria</taxon>
        <taxon>Pseudomonadati</taxon>
        <taxon>Pseudomonadota</taxon>
        <taxon>Alphaproteobacteria</taxon>
        <taxon>Rhodobacterales</taxon>
        <taxon>Paracoccaceae</taxon>
        <taxon>Oceanomicrobium</taxon>
    </lineage>
</organism>
<keyword evidence="2" id="KW-1185">Reference proteome</keyword>
<dbReference type="RefSeq" id="WP_160853976.1">
    <property type="nucleotide sequence ID" value="NZ_WUWG01000003.1"/>
</dbReference>
<gene>
    <name evidence="1" type="ORF">GSH16_08415</name>
</gene>
<reference evidence="1 2" key="1">
    <citation type="submission" date="2019-12" db="EMBL/GenBank/DDBJ databases">
        <title>Strain KN286 was isolated from seawater, which was collected from Caroline Seamount in the tropical western Pacific.</title>
        <authorList>
            <person name="Wang Q."/>
        </authorList>
    </citation>
    <scope>NUCLEOTIDE SEQUENCE [LARGE SCALE GENOMIC DNA]</scope>
    <source>
        <strain evidence="1 2">KN286</strain>
    </source>
</reference>
<name>A0A6B0TLP7_9RHOB</name>